<sequence>MIYSLLTDLLVLKRILLLSFAAKNHATKKIVDTVKNFLAKDYVSENIFIADDVSQQNIAAEKVVTADDVAKKLVALKIDSVALGNIAENEILDELNVTTDDVSEQNNSVEQDFVAKQNVGNLVAAGDNFVTENNVPEKNEREQNVEKLSAAAFVADDHVSERNVLTDDNTAEKHVSTEKNSVAEKNDAKLNVDIEPVVTEKNNADQNVAIEKIVVSVAMYVNTAFNHDDERSDVDSDSEISDDEDATDSAMIELIEGSKVFIKKRVLDSINQNCKNIPKKMIRNLLLVLVGRKELAKMTLKGRKGVAVPNNIVKTVKRKIYKDEDTFKSQTQQKRI</sequence>
<evidence type="ECO:0000313" key="3">
    <source>
        <dbReference type="EMBL" id="KAH0549598.1"/>
    </source>
</evidence>
<dbReference type="PROSITE" id="PS51457">
    <property type="entry name" value="BEN"/>
    <property type="match status" value="1"/>
</dbReference>
<proteinExistence type="predicted"/>
<dbReference type="InterPro" id="IPR018379">
    <property type="entry name" value="BEN_domain"/>
</dbReference>
<protein>
    <recommendedName>
        <fullName evidence="2">BEN domain-containing protein</fullName>
    </recommendedName>
</protein>
<gene>
    <name evidence="3" type="ORF">KQX54_010835</name>
</gene>
<reference evidence="3 4" key="1">
    <citation type="journal article" date="2021" name="J. Hered.">
        <title>A chromosome-level genome assembly of the parasitoid wasp, Cotesia glomerata (Hymenoptera: Braconidae).</title>
        <authorList>
            <person name="Pinto B.J."/>
            <person name="Weis J.J."/>
            <person name="Gamble T."/>
            <person name="Ode P.J."/>
            <person name="Paul R."/>
            <person name="Zaspel J.M."/>
        </authorList>
    </citation>
    <scope>NUCLEOTIDE SEQUENCE [LARGE SCALE GENOMIC DNA]</scope>
    <source>
        <strain evidence="3">CgM1</strain>
    </source>
</reference>
<name>A0AAV7ID54_COTGL</name>
<accession>A0AAV7ID54</accession>
<feature type="domain" description="BEN" evidence="2">
    <location>
        <begin position="257"/>
        <end position="336"/>
    </location>
</feature>
<organism evidence="3 4">
    <name type="scientific">Cotesia glomerata</name>
    <name type="common">Lepidopteran parasitic wasp</name>
    <name type="synonym">Apanteles glomeratus</name>
    <dbReference type="NCBI Taxonomy" id="32391"/>
    <lineage>
        <taxon>Eukaryota</taxon>
        <taxon>Metazoa</taxon>
        <taxon>Ecdysozoa</taxon>
        <taxon>Arthropoda</taxon>
        <taxon>Hexapoda</taxon>
        <taxon>Insecta</taxon>
        <taxon>Pterygota</taxon>
        <taxon>Neoptera</taxon>
        <taxon>Endopterygota</taxon>
        <taxon>Hymenoptera</taxon>
        <taxon>Apocrita</taxon>
        <taxon>Ichneumonoidea</taxon>
        <taxon>Braconidae</taxon>
        <taxon>Microgastrinae</taxon>
        <taxon>Cotesia</taxon>
    </lineage>
</organism>
<keyword evidence="4" id="KW-1185">Reference proteome</keyword>
<feature type="signal peptide" evidence="1">
    <location>
        <begin position="1"/>
        <end position="26"/>
    </location>
</feature>
<dbReference type="GO" id="GO:0003677">
    <property type="term" value="F:DNA binding"/>
    <property type="evidence" value="ECO:0007669"/>
    <property type="project" value="InterPro"/>
</dbReference>
<evidence type="ECO:0000313" key="4">
    <source>
        <dbReference type="Proteomes" id="UP000826195"/>
    </source>
</evidence>
<keyword evidence="1" id="KW-0732">Signal</keyword>
<comment type="caution">
    <text evidence="3">The sequence shown here is derived from an EMBL/GenBank/DDBJ whole genome shotgun (WGS) entry which is preliminary data.</text>
</comment>
<dbReference type="Proteomes" id="UP000826195">
    <property type="component" value="Unassembled WGS sequence"/>
</dbReference>
<dbReference type="EMBL" id="JAHXZJ010001864">
    <property type="protein sequence ID" value="KAH0549598.1"/>
    <property type="molecule type" value="Genomic_DNA"/>
</dbReference>
<dbReference type="AlphaFoldDB" id="A0AAV7ID54"/>
<feature type="chain" id="PRO_5043485022" description="BEN domain-containing protein" evidence="1">
    <location>
        <begin position="27"/>
        <end position="336"/>
    </location>
</feature>
<evidence type="ECO:0000259" key="2">
    <source>
        <dbReference type="PROSITE" id="PS51457"/>
    </source>
</evidence>
<evidence type="ECO:0000256" key="1">
    <source>
        <dbReference type="SAM" id="SignalP"/>
    </source>
</evidence>